<dbReference type="PANTHER" id="PTHR46796:SF2">
    <property type="entry name" value="TRANSCRIPTIONAL REGULATORY PROTEIN"/>
    <property type="match status" value="1"/>
</dbReference>
<dbReference type="InterPro" id="IPR018060">
    <property type="entry name" value="HTH_AraC"/>
</dbReference>
<dbReference type="Gene3D" id="1.10.10.60">
    <property type="entry name" value="Homeodomain-like"/>
    <property type="match status" value="2"/>
</dbReference>
<dbReference type="SMART" id="SM00342">
    <property type="entry name" value="HTH_ARAC"/>
    <property type="match status" value="1"/>
</dbReference>
<evidence type="ECO:0000256" key="2">
    <source>
        <dbReference type="ARBA" id="ARBA00023125"/>
    </source>
</evidence>
<gene>
    <name evidence="5" type="ORF">STPYR_11158</name>
</gene>
<organism evidence="5">
    <name type="scientific">uncultured Stenotrophomonas sp</name>
    <dbReference type="NCBI Taxonomy" id="165438"/>
    <lineage>
        <taxon>Bacteria</taxon>
        <taxon>Pseudomonadati</taxon>
        <taxon>Pseudomonadota</taxon>
        <taxon>Gammaproteobacteria</taxon>
        <taxon>Lysobacterales</taxon>
        <taxon>Lysobacteraceae</taxon>
        <taxon>Stenotrophomonas</taxon>
        <taxon>environmental samples</taxon>
    </lineage>
</organism>
<feature type="domain" description="HTH araC/xylS-type" evidence="4">
    <location>
        <begin position="150"/>
        <end position="248"/>
    </location>
</feature>
<dbReference type="SUPFAM" id="SSF46689">
    <property type="entry name" value="Homeodomain-like"/>
    <property type="match status" value="2"/>
</dbReference>
<dbReference type="SUPFAM" id="SSF51182">
    <property type="entry name" value="RmlC-like cupins"/>
    <property type="match status" value="1"/>
</dbReference>
<dbReference type="GO" id="GO:0003700">
    <property type="term" value="F:DNA-binding transcription factor activity"/>
    <property type="evidence" value="ECO:0007669"/>
    <property type="project" value="InterPro"/>
</dbReference>
<proteinExistence type="predicted"/>
<evidence type="ECO:0000256" key="3">
    <source>
        <dbReference type="ARBA" id="ARBA00023163"/>
    </source>
</evidence>
<name>A0A1Y5Q1Q3_9GAMM</name>
<dbReference type="InterPro" id="IPR050204">
    <property type="entry name" value="AraC_XylS_family_regulators"/>
</dbReference>
<dbReference type="AlphaFoldDB" id="A0A1Y5Q1Q3"/>
<accession>A0A1Y5Q1Q3</accession>
<keyword evidence="1" id="KW-0805">Transcription regulation</keyword>
<keyword evidence="3" id="KW-0804">Transcription</keyword>
<evidence type="ECO:0000259" key="4">
    <source>
        <dbReference type="PROSITE" id="PS01124"/>
    </source>
</evidence>
<evidence type="ECO:0000313" key="5">
    <source>
        <dbReference type="EMBL" id="SBV36228.1"/>
    </source>
</evidence>
<dbReference type="Pfam" id="PF12833">
    <property type="entry name" value="HTH_18"/>
    <property type="match status" value="1"/>
</dbReference>
<reference evidence="5" key="1">
    <citation type="submission" date="2016-03" db="EMBL/GenBank/DDBJ databases">
        <authorList>
            <person name="Ploux O."/>
        </authorList>
    </citation>
    <scope>NUCLEOTIDE SEQUENCE</scope>
    <source>
        <strain evidence="5">UC10</strain>
    </source>
</reference>
<keyword evidence="2" id="KW-0238">DNA-binding</keyword>
<dbReference type="InterPro" id="IPR009057">
    <property type="entry name" value="Homeodomain-like_sf"/>
</dbReference>
<evidence type="ECO:0000256" key="1">
    <source>
        <dbReference type="ARBA" id="ARBA00023015"/>
    </source>
</evidence>
<dbReference type="PANTHER" id="PTHR46796">
    <property type="entry name" value="HTH-TYPE TRANSCRIPTIONAL ACTIVATOR RHAS-RELATED"/>
    <property type="match status" value="1"/>
</dbReference>
<dbReference type="GO" id="GO:0043565">
    <property type="term" value="F:sequence-specific DNA binding"/>
    <property type="evidence" value="ECO:0007669"/>
    <property type="project" value="InterPro"/>
</dbReference>
<protein>
    <submittedName>
        <fullName evidence="5">Transcriptional regulator, AraC family</fullName>
    </submittedName>
</protein>
<dbReference type="InterPro" id="IPR011051">
    <property type="entry name" value="RmlC_Cupin_sf"/>
</dbReference>
<dbReference type="PROSITE" id="PS01124">
    <property type="entry name" value="HTH_ARAC_FAMILY_2"/>
    <property type="match status" value="1"/>
</dbReference>
<sequence length="258" mass="27706">MNAVPALAAATAVRTDCAMPATARHLRRYLQPTGLECHDHAQWVLPLRGDLQFEVGGAGGSLDLLQGAFVAPGETHDLEALGDNCCLIIDCHPGVLDDDTLEHLCRQRWLALSRDIRRQLQDIHANGVGTDPLPQLLRYFAPAGSGARLQALCMAIAAAPGADWTVARMAAEVGVGGSRLHALFAREFGLSPQAWVSGARLRWAKRQLLAGTAGISDIALRAGYSEQSALTRALRRETGMTPRQWRRAGSSLGQYAQG</sequence>
<dbReference type="EMBL" id="FLTS01000001">
    <property type="protein sequence ID" value="SBV36228.1"/>
    <property type="molecule type" value="Genomic_DNA"/>
</dbReference>